<dbReference type="AlphaFoldDB" id="A0A552V9W6"/>
<feature type="chain" id="PRO_5021989519" evidence="2">
    <location>
        <begin position="19"/>
        <end position="494"/>
    </location>
</feature>
<feature type="repeat" description="ANK" evidence="1">
    <location>
        <begin position="257"/>
        <end position="290"/>
    </location>
</feature>
<feature type="repeat" description="ANK" evidence="1">
    <location>
        <begin position="402"/>
        <end position="434"/>
    </location>
</feature>
<feature type="signal peptide" evidence="2">
    <location>
        <begin position="1"/>
        <end position="18"/>
    </location>
</feature>
<organism evidence="3 4">
    <name type="scientific">Flavobacterium zepuense</name>
    <dbReference type="NCBI Taxonomy" id="2593302"/>
    <lineage>
        <taxon>Bacteria</taxon>
        <taxon>Pseudomonadati</taxon>
        <taxon>Bacteroidota</taxon>
        <taxon>Flavobacteriia</taxon>
        <taxon>Flavobacteriales</taxon>
        <taxon>Flavobacteriaceae</taxon>
        <taxon>Flavobacterium</taxon>
    </lineage>
</organism>
<feature type="repeat" description="ANK" evidence="1">
    <location>
        <begin position="324"/>
        <end position="356"/>
    </location>
</feature>
<dbReference type="SMART" id="SM00248">
    <property type="entry name" value="ANK"/>
    <property type="match status" value="9"/>
</dbReference>
<dbReference type="SUPFAM" id="SSF48403">
    <property type="entry name" value="Ankyrin repeat"/>
    <property type="match status" value="2"/>
</dbReference>
<keyword evidence="2" id="KW-0732">Signal</keyword>
<name>A0A552V9W6_9FLAO</name>
<feature type="repeat" description="ANK" evidence="1">
    <location>
        <begin position="89"/>
        <end position="121"/>
    </location>
</feature>
<keyword evidence="1" id="KW-0040">ANK repeat</keyword>
<dbReference type="RefSeq" id="WP_143371503.1">
    <property type="nucleotide sequence ID" value="NZ_VJVZ01000001.1"/>
</dbReference>
<dbReference type="PROSITE" id="PS50297">
    <property type="entry name" value="ANK_REP_REGION"/>
    <property type="match status" value="4"/>
</dbReference>
<dbReference type="PANTHER" id="PTHR24118">
    <property type="entry name" value="POTE ANKYRIN DOMAIN"/>
    <property type="match status" value="1"/>
</dbReference>
<dbReference type="Pfam" id="PF12796">
    <property type="entry name" value="Ank_2"/>
    <property type="match status" value="3"/>
</dbReference>
<evidence type="ECO:0000256" key="2">
    <source>
        <dbReference type="SAM" id="SignalP"/>
    </source>
</evidence>
<dbReference type="PANTHER" id="PTHR24118:SF99">
    <property type="entry name" value="POTE ANKYRIN DOMAIN FAMILY MEMBER 3C-RELATED"/>
    <property type="match status" value="1"/>
</dbReference>
<evidence type="ECO:0000313" key="4">
    <source>
        <dbReference type="Proteomes" id="UP000320643"/>
    </source>
</evidence>
<feature type="repeat" description="ANK" evidence="1">
    <location>
        <begin position="435"/>
        <end position="468"/>
    </location>
</feature>
<dbReference type="PROSITE" id="PS50088">
    <property type="entry name" value="ANK_REPEAT"/>
    <property type="match status" value="7"/>
</dbReference>
<dbReference type="PRINTS" id="PR01415">
    <property type="entry name" value="ANKYRIN"/>
</dbReference>
<dbReference type="OrthoDB" id="2575953at2"/>
<proteinExistence type="predicted"/>
<dbReference type="InterPro" id="IPR036770">
    <property type="entry name" value="Ankyrin_rpt-contain_sf"/>
</dbReference>
<reference evidence="3 4" key="1">
    <citation type="submission" date="2019-07" db="EMBL/GenBank/DDBJ databases">
        <title>Flavobacterium sp. nov., isolated from glacier ice.</title>
        <authorList>
            <person name="Liu Q."/>
            <person name="Xin Y.-H."/>
        </authorList>
    </citation>
    <scope>NUCLEOTIDE SEQUENCE [LARGE SCALE GENOMIC DNA]</scope>
    <source>
        <strain evidence="3 4">ZT4R6</strain>
    </source>
</reference>
<feature type="repeat" description="ANK" evidence="1">
    <location>
        <begin position="191"/>
        <end position="216"/>
    </location>
</feature>
<evidence type="ECO:0000256" key="1">
    <source>
        <dbReference type="PROSITE-ProRule" id="PRU00023"/>
    </source>
</evidence>
<protein>
    <submittedName>
        <fullName evidence="3">Ankyrin repeat domain-containing protein</fullName>
    </submittedName>
</protein>
<comment type="caution">
    <text evidence="3">The sequence shown here is derived from an EMBL/GenBank/DDBJ whole genome shotgun (WGS) entry which is preliminary data.</text>
</comment>
<feature type="repeat" description="ANK" evidence="1">
    <location>
        <begin position="291"/>
        <end position="323"/>
    </location>
</feature>
<accession>A0A552V9W6</accession>
<gene>
    <name evidence="3" type="ORF">FMM05_01160</name>
</gene>
<dbReference type="EMBL" id="VJVZ01000001">
    <property type="protein sequence ID" value="TRW27277.1"/>
    <property type="molecule type" value="Genomic_DNA"/>
</dbReference>
<dbReference type="InterPro" id="IPR002110">
    <property type="entry name" value="Ankyrin_rpt"/>
</dbReference>
<sequence length="494" mass="53869">MKKILFTALMLSALYANAQKNNLLDQNFWKSSPDVTAVKSEIAKGSNPAELNPMSFDPVVMAINGGASVETIKFLIDQPGNSVNKPTHDGRIYLHWAANKGNDELVQYLIAKKSDLNLEDSHGYTPIAFATFNGQTNTAVYEHFFKAGTDPKKKYKDGANLLLLALPADKDLTLSDYFVTKGLSLKDTDANGSTAFDYAARTGNIDQLKTLLKKGVKQTDNAMIFAARGSRRSSNTIEVYKYLVDDLKIKPTATTPDGQTVLHFLARKEQQAEIVNYFIAKGVDVNKADKEGTTALMNAASGKDTELLNMLIAKTKNINAVNAKGESALTQAVKNSSADVVSLLISKGADVTIKDAKGNNLAYYLIESYRAPRGGAAQKDDFTEKLNLLQQKGINLASQQKDGSTLYHTAIIKNDLDLLKKLAALKIDVNAKDTEGVTVLHKAAMISKDDAILKYLVGLGAKKDIKTGFDETAYDLAKENEVLKKNNVQVDFLK</sequence>
<dbReference type="Gene3D" id="1.25.40.20">
    <property type="entry name" value="Ankyrin repeat-containing domain"/>
    <property type="match status" value="3"/>
</dbReference>
<evidence type="ECO:0000313" key="3">
    <source>
        <dbReference type="EMBL" id="TRW27277.1"/>
    </source>
</evidence>
<dbReference type="Proteomes" id="UP000320643">
    <property type="component" value="Unassembled WGS sequence"/>
</dbReference>
<keyword evidence="4" id="KW-1185">Reference proteome</keyword>